<dbReference type="Proteomes" id="UP000815325">
    <property type="component" value="Unassembled WGS sequence"/>
</dbReference>
<dbReference type="InterPro" id="IPR043132">
    <property type="entry name" value="BCAT-like_C"/>
</dbReference>
<dbReference type="EMBL" id="MU069529">
    <property type="protein sequence ID" value="KAF5839912.1"/>
    <property type="molecule type" value="Genomic_DNA"/>
</dbReference>
<dbReference type="PANTHER" id="PTHR42743">
    <property type="entry name" value="AMINO-ACID AMINOTRANSFERASE"/>
    <property type="match status" value="1"/>
</dbReference>
<keyword evidence="4" id="KW-1185">Reference proteome</keyword>
<keyword evidence="3" id="KW-0808">Transferase</keyword>
<reference evidence="3" key="1">
    <citation type="submission" date="2017-08" db="EMBL/GenBank/DDBJ databases">
        <authorList>
            <person name="Polle J.E."/>
            <person name="Barry K."/>
            <person name="Cushman J."/>
            <person name="Schmutz J."/>
            <person name="Tran D."/>
            <person name="Hathwaick L.T."/>
            <person name="Yim W.C."/>
            <person name="Jenkins J."/>
            <person name="Mckie-Krisberg Z.M."/>
            <person name="Prochnik S."/>
            <person name="Lindquist E."/>
            <person name="Dockter R.B."/>
            <person name="Adam C."/>
            <person name="Molina H."/>
            <person name="Bunkerborg J."/>
            <person name="Jin E."/>
            <person name="Buchheim M."/>
            <person name="Magnuson J."/>
        </authorList>
    </citation>
    <scope>NUCLEOTIDE SEQUENCE</scope>
    <source>
        <strain evidence="3">CCAP 19/18</strain>
    </source>
</reference>
<feature type="region of interest" description="Disordered" evidence="2">
    <location>
        <begin position="239"/>
        <end position="262"/>
    </location>
</feature>
<dbReference type="InterPro" id="IPR050571">
    <property type="entry name" value="Class-IV_PLP-Dep_Aminotrnsfr"/>
</dbReference>
<gene>
    <name evidence="3" type="ORF">DUNSADRAFT_18326</name>
</gene>
<evidence type="ECO:0000313" key="4">
    <source>
        <dbReference type="Proteomes" id="UP000815325"/>
    </source>
</evidence>
<sequence>MAGLEVWRSDAVLMRVLLDTAAASRKLNGIIKFWLTPGRGGFGLAPDECTEVGFYALATSEIVPKIDLLDKLSGYKACTSPIPPNKGRLAQIKSNNYLRNTLVLTDARENGYDVGLFVDEEGHILEGPNMNIGIITQDDVFVTPPFDNCLAGVTMQRVMELIPGERERSPDDVIVSDIQQRPITEEDMLKAKEAFLTGSTLGVMPVVSINGEPIGEDGKPGITALAFDAMLVEDMKVPESGERTQHIPVPFGRTTGMLEHLQ</sequence>
<organism evidence="3 4">
    <name type="scientific">Dunaliella salina</name>
    <name type="common">Green alga</name>
    <name type="synonym">Protococcus salinus</name>
    <dbReference type="NCBI Taxonomy" id="3046"/>
    <lineage>
        <taxon>Eukaryota</taxon>
        <taxon>Viridiplantae</taxon>
        <taxon>Chlorophyta</taxon>
        <taxon>core chlorophytes</taxon>
        <taxon>Chlorophyceae</taxon>
        <taxon>CS clade</taxon>
        <taxon>Chlamydomonadales</taxon>
        <taxon>Dunaliellaceae</taxon>
        <taxon>Dunaliella</taxon>
    </lineage>
</organism>
<comment type="caution">
    <text evidence="3">The sequence shown here is derived from an EMBL/GenBank/DDBJ whole genome shotgun (WGS) entry which is preliminary data.</text>
</comment>
<dbReference type="GO" id="GO:0008483">
    <property type="term" value="F:transaminase activity"/>
    <property type="evidence" value="ECO:0007669"/>
    <property type="project" value="UniProtKB-KW"/>
</dbReference>
<name>A0ABQ7GZ82_DUNSA</name>
<dbReference type="Pfam" id="PF01063">
    <property type="entry name" value="Aminotran_4"/>
    <property type="match status" value="1"/>
</dbReference>
<comment type="similarity">
    <text evidence="1">Belongs to the class-IV pyridoxal-phosphate-dependent aminotransferase family.</text>
</comment>
<dbReference type="SUPFAM" id="SSF56752">
    <property type="entry name" value="D-aminoacid aminotransferase-like PLP-dependent enzymes"/>
    <property type="match status" value="1"/>
</dbReference>
<proteinExistence type="inferred from homology"/>
<dbReference type="InterPro" id="IPR001544">
    <property type="entry name" value="Aminotrans_IV"/>
</dbReference>
<dbReference type="CDD" id="cd00449">
    <property type="entry name" value="PLPDE_IV"/>
    <property type="match status" value="1"/>
</dbReference>
<dbReference type="Gene3D" id="3.20.10.10">
    <property type="entry name" value="D-amino Acid Aminotransferase, subunit A, domain 2"/>
    <property type="match status" value="1"/>
</dbReference>
<keyword evidence="3" id="KW-0032">Aminotransferase</keyword>
<protein>
    <submittedName>
        <fullName evidence="3">Aminotransferase</fullName>
    </submittedName>
</protein>
<dbReference type="InterPro" id="IPR036038">
    <property type="entry name" value="Aminotransferase-like"/>
</dbReference>
<evidence type="ECO:0000256" key="1">
    <source>
        <dbReference type="ARBA" id="ARBA00009320"/>
    </source>
</evidence>
<dbReference type="PANTHER" id="PTHR42743:SF11">
    <property type="entry name" value="AMINODEOXYCHORISMATE LYASE"/>
    <property type="match status" value="1"/>
</dbReference>
<evidence type="ECO:0000256" key="2">
    <source>
        <dbReference type="SAM" id="MobiDB-lite"/>
    </source>
</evidence>
<accession>A0ABQ7GZ82</accession>
<evidence type="ECO:0000313" key="3">
    <source>
        <dbReference type="EMBL" id="KAF5839912.1"/>
    </source>
</evidence>